<name>A0ABN0E316_AERSS</name>
<keyword evidence="4" id="KW-1185">Reference proteome</keyword>
<organism evidence="3 4">
    <name type="scientific">Aeromonas salmonicida subsp. salmonicida 01-B526</name>
    <dbReference type="NCBI Taxonomy" id="1076135"/>
    <lineage>
        <taxon>Bacteria</taxon>
        <taxon>Pseudomonadati</taxon>
        <taxon>Pseudomonadota</taxon>
        <taxon>Gammaproteobacteria</taxon>
        <taxon>Aeromonadales</taxon>
        <taxon>Aeromonadaceae</taxon>
        <taxon>Aeromonas</taxon>
    </lineage>
</organism>
<dbReference type="RefSeq" id="WP_005311881.1">
    <property type="nucleotide sequence ID" value="NZ_AGVO01000016.1"/>
</dbReference>
<dbReference type="Pfam" id="PF01963">
    <property type="entry name" value="TraB_PrgY_gumN"/>
    <property type="match status" value="1"/>
</dbReference>
<dbReference type="InterPro" id="IPR002816">
    <property type="entry name" value="TraB/PrgY/GumN_fam"/>
</dbReference>
<evidence type="ECO:0008006" key="5">
    <source>
        <dbReference type="Google" id="ProtNLM"/>
    </source>
</evidence>
<evidence type="ECO:0000256" key="2">
    <source>
        <dbReference type="SAM" id="SignalP"/>
    </source>
</evidence>
<dbReference type="EMBL" id="AGVO01000016">
    <property type="protein sequence ID" value="EHI53597.1"/>
    <property type="molecule type" value="Genomic_DNA"/>
</dbReference>
<reference evidence="3 4" key="1">
    <citation type="journal article" date="2012" name="Front. Microbiol.">
        <title>Draft Genome Sequence of the Virulent Strain 01-B526 of the Fish Pathogen Aeromonas salmonicida.</title>
        <authorList>
            <person name="Charette S.J."/>
            <person name="Brochu F."/>
            <person name="Boyle B."/>
            <person name="Filion G."/>
            <person name="Tanaka K.H."/>
            <person name="Derome N."/>
        </authorList>
    </citation>
    <scope>NUCLEOTIDE SEQUENCE [LARGE SCALE GENOMIC DNA]</scope>
    <source>
        <strain evidence="3 4">01-B526</strain>
    </source>
</reference>
<comment type="caution">
    <text evidence="3">The sequence shown here is derived from an EMBL/GenBank/DDBJ whole genome shotgun (WGS) entry which is preliminary data.</text>
</comment>
<evidence type="ECO:0000313" key="4">
    <source>
        <dbReference type="Proteomes" id="UP000006428"/>
    </source>
</evidence>
<evidence type="ECO:0000256" key="1">
    <source>
        <dbReference type="SAM" id="MobiDB-lite"/>
    </source>
</evidence>
<dbReference type="InterPro" id="IPR047111">
    <property type="entry name" value="YbaP-like"/>
</dbReference>
<dbReference type="PANTHER" id="PTHR40590:SF1">
    <property type="entry name" value="CYTOPLASMIC PROTEIN"/>
    <property type="match status" value="1"/>
</dbReference>
<feature type="chain" id="PRO_5046060713" description="TraB/GumN family protein" evidence="2">
    <location>
        <begin position="23"/>
        <end position="320"/>
    </location>
</feature>
<dbReference type="PANTHER" id="PTHR40590">
    <property type="entry name" value="CYTOPLASMIC PROTEIN-RELATED"/>
    <property type="match status" value="1"/>
</dbReference>
<dbReference type="CDD" id="cd14789">
    <property type="entry name" value="Tiki"/>
    <property type="match status" value="1"/>
</dbReference>
<gene>
    <name evidence="3" type="ORF">IYQ_05403</name>
</gene>
<sequence length="320" mass="35651">MRFHRTLISFLLCLLLPLTAFADPAFYRVNKGDQQHWLLGSIHAGKPSLYPLPDPIERAWQQSHALVMEADLTHIGEEQWQDMGTITRLTDGKTLKDHVSADLYRRTIIAAGQNGLTETMLSPLRPWFAAITLTQAALERTGFSSALGVDQHFAKRATESGKPIVGFETLLEQLGYLASVGDNQTLMLSTTLDELPQLETGFRDVMKAWQDGDQAALVSLLKAEMAPPKLQAWLEQTLLAERNHNWLKKWPTLPNESFIVVGALHLYGDQGLIALLEQQGWRVTPLSKRPGYDVKALPNRGTVPTRTGPNGRRLTDQAAD</sequence>
<feature type="region of interest" description="Disordered" evidence="1">
    <location>
        <begin position="298"/>
        <end position="320"/>
    </location>
</feature>
<dbReference type="Proteomes" id="UP000006428">
    <property type="component" value="Unassembled WGS sequence"/>
</dbReference>
<keyword evidence="2" id="KW-0732">Signal</keyword>
<feature type="signal peptide" evidence="2">
    <location>
        <begin position="1"/>
        <end position="22"/>
    </location>
</feature>
<proteinExistence type="predicted"/>
<accession>A0ABN0E316</accession>
<protein>
    <recommendedName>
        <fullName evidence="5">TraB/GumN family protein</fullName>
    </recommendedName>
</protein>
<evidence type="ECO:0000313" key="3">
    <source>
        <dbReference type="EMBL" id="EHI53597.1"/>
    </source>
</evidence>